<name>A0AAU9T953_THLAR</name>
<gene>
    <name evidence="7" type="ORF">TAV2_LOCUS23334</name>
</gene>
<proteinExistence type="predicted"/>
<dbReference type="EMBL" id="OU466863">
    <property type="protein sequence ID" value="CAH2078985.1"/>
    <property type="molecule type" value="Genomic_DNA"/>
</dbReference>
<dbReference type="InterPro" id="IPR007527">
    <property type="entry name" value="Znf_SWIM"/>
</dbReference>
<organism evidence="7 8">
    <name type="scientific">Thlaspi arvense</name>
    <name type="common">Field penny-cress</name>
    <dbReference type="NCBI Taxonomy" id="13288"/>
    <lineage>
        <taxon>Eukaryota</taxon>
        <taxon>Viridiplantae</taxon>
        <taxon>Streptophyta</taxon>
        <taxon>Embryophyta</taxon>
        <taxon>Tracheophyta</taxon>
        <taxon>Spermatophyta</taxon>
        <taxon>Magnoliopsida</taxon>
        <taxon>eudicotyledons</taxon>
        <taxon>Gunneridae</taxon>
        <taxon>Pentapetalae</taxon>
        <taxon>rosids</taxon>
        <taxon>malvids</taxon>
        <taxon>Brassicales</taxon>
        <taxon>Brassicaceae</taxon>
        <taxon>Thlaspideae</taxon>
        <taxon>Thlaspi</taxon>
    </lineage>
</organism>
<keyword evidence="1" id="KW-0479">Metal-binding</keyword>
<dbReference type="PROSITE" id="PS50966">
    <property type="entry name" value="ZF_SWIM"/>
    <property type="match status" value="1"/>
</dbReference>
<feature type="compositionally biased region" description="Polar residues" evidence="5">
    <location>
        <begin position="291"/>
        <end position="302"/>
    </location>
</feature>
<feature type="domain" description="SWIM-type" evidence="6">
    <location>
        <begin position="85"/>
        <end position="118"/>
    </location>
</feature>
<dbReference type="InterPro" id="IPR017956">
    <property type="entry name" value="AT_hook_DNA-bd_motif"/>
</dbReference>
<feature type="region of interest" description="Disordered" evidence="5">
    <location>
        <begin position="274"/>
        <end position="313"/>
    </location>
</feature>
<evidence type="ECO:0000259" key="6">
    <source>
        <dbReference type="PROSITE" id="PS50966"/>
    </source>
</evidence>
<keyword evidence="3" id="KW-0862">Zinc</keyword>
<evidence type="ECO:0000256" key="1">
    <source>
        <dbReference type="ARBA" id="ARBA00022723"/>
    </source>
</evidence>
<dbReference type="SMART" id="SM00575">
    <property type="entry name" value="ZnF_PMZ"/>
    <property type="match status" value="1"/>
</dbReference>
<dbReference type="Proteomes" id="UP000836841">
    <property type="component" value="Chromosome 7"/>
</dbReference>
<accession>A0AAU9T953</accession>
<dbReference type="PANTHER" id="PTHR31973:SF190">
    <property type="entry name" value="MULE TRANSPOSASE DOMAIN-CONTAINING PROTEIN"/>
    <property type="match status" value="1"/>
</dbReference>
<feature type="region of interest" description="Disordered" evidence="5">
    <location>
        <begin position="160"/>
        <end position="190"/>
    </location>
</feature>
<evidence type="ECO:0000313" key="8">
    <source>
        <dbReference type="Proteomes" id="UP000836841"/>
    </source>
</evidence>
<evidence type="ECO:0000256" key="5">
    <source>
        <dbReference type="SAM" id="MobiDB-lite"/>
    </source>
</evidence>
<keyword evidence="2 4" id="KW-0863">Zinc-finger</keyword>
<feature type="compositionally biased region" description="Basic residues" evidence="5">
    <location>
        <begin position="278"/>
        <end position="287"/>
    </location>
</feature>
<reference evidence="7 8" key="1">
    <citation type="submission" date="2022-03" db="EMBL/GenBank/DDBJ databases">
        <authorList>
            <person name="Nunn A."/>
            <person name="Chopra R."/>
            <person name="Nunn A."/>
            <person name="Contreras Garrido A."/>
        </authorList>
    </citation>
    <scope>NUCLEOTIDE SEQUENCE [LARGE SCALE GENOMIC DNA]</scope>
</reference>
<evidence type="ECO:0000256" key="4">
    <source>
        <dbReference type="PROSITE-ProRule" id="PRU00325"/>
    </source>
</evidence>
<dbReference type="GO" id="GO:0008270">
    <property type="term" value="F:zinc ion binding"/>
    <property type="evidence" value="ECO:0007669"/>
    <property type="project" value="UniProtKB-KW"/>
</dbReference>
<dbReference type="InterPro" id="IPR006564">
    <property type="entry name" value="Znf_PMZ"/>
</dbReference>
<evidence type="ECO:0000313" key="7">
    <source>
        <dbReference type="EMBL" id="CAH2078985.1"/>
    </source>
</evidence>
<dbReference type="Pfam" id="PF04434">
    <property type="entry name" value="SWIM"/>
    <property type="match status" value="1"/>
</dbReference>
<protein>
    <recommendedName>
        <fullName evidence="6">SWIM-type domain-containing protein</fullName>
    </recommendedName>
</protein>
<dbReference type="PANTHER" id="PTHR31973">
    <property type="entry name" value="POLYPROTEIN, PUTATIVE-RELATED"/>
    <property type="match status" value="1"/>
</dbReference>
<evidence type="ECO:0000256" key="2">
    <source>
        <dbReference type="ARBA" id="ARBA00022771"/>
    </source>
</evidence>
<dbReference type="PRINTS" id="PR00929">
    <property type="entry name" value="ATHOOK"/>
</dbReference>
<feature type="compositionally biased region" description="Pro residues" evidence="5">
    <location>
        <begin position="162"/>
        <end position="173"/>
    </location>
</feature>
<evidence type="ECO:0000256" key="3">
    <source>
        <dbReference type="ARBA" id="ARBA00022833"/>
    </source>
</evidence>
<dbReference type="GO" id="GO:0003677">
    <property type="term" value="F:DNA binding"/>
    <property type="evidence" value="ECO:0007669"/>
    <property type="project" value="InterPro"/>
</dbReference>
<sequence length="377" mass="42243">MCLMNKKCPWRIYASINSSSIRVVFRSFNDVHNCTWQDRVSLLTNARIADIYIEEFRINPNISAKQLQKKLIKREYEVTYFNDRFVVQMRGEPSCGCRMYKVSGIPCCHMLSALRMERHNDQDLNLLLSHWFTVEKLRSCYATPLKAVGGMNMWNSTDACVNPPPYKRPPGRPPGKKRKREVGETRPGMIPKRGTKIHCGLCGQEGHNRLYCKSLLVDKPPSNPRGRPRIRPVTEAPMMSSQVPDISASSSQAPVVASQLVAQSQPMEDLPSLSAALPKRHRGRPRKSQFDGVSSSQPNLTTPREPIYDTGPVHLPREGVGLFTSSITGDDYIAVGSRVTDTSDNTILQSTLYRSREKKKLAARAAAGGKNSEKSVK</sequence>
<keyword evidence="8" id="KW-1185">Reference proteome</keyword>
<dbReference type="AlphaFoldDB" id="A0AAU9T953"/>